<evidence type="ECO:0000313" key="3">
    <source>
        <dbReference type="Proteomes" id="UP001165679"/>
    </source>
</evidence>
<evidence type="ECO:0000313" key="2">
    <source>
        <dbReference type="EMBL" id="MCW3477493.1"/>
    </source>
</evidence>
<name>A0AA41YSG7_9PROT</name>
<evidence type="ECO:0000256" key="1">
    <source>
        <dbReference type="SAM" id="MobiDB-lite"/>
    </source>
</evidence>
<feature type="compositionally biased region" description="Basic and acidic residues" evidence="1">
    <location>
        <begin position="106"/>
        <end position="117"/>
    </location>
</feature>
<reference evidence="2" key="2">
    <citation type="submission" date="2022-10" db="EMBL/GenBank/DDBJ databases">
        <authorList>
            <person name="Trinh H.N."/>
        </authorList>
    </citation>
    <scope>NUCLEOTIDE SEQUENCE</scope>
    <source>
        <strain evidence="2">RN2-1</strain>
    </source>
</reference>
<comment type="caution">
    <text evidence="2">The sequence shown here is derived from an EMBL/GenBank/DDBJ whole genome shotgun (WGS) entry which is preliminary data.</text>
</comment>
<organism evidence="2 3">
    <name type="scientific">Limobrevibacterium gyesilva</name>
    <dbReference type="NCBI Taxonomy" id="2991712"/>
    <lineage>
        <taxon>Bacteria</taxon>
        <taxon>Pseudomonadati</taxon>
        <taxon>Pseudomonadota</taxon>
        <taxon>Alphaproteobacteria</taxon>
        <taxon>Acetobacterales</taxon>
        <taxon>Acetobacteraceae</taxon>
        <taxon>Limobrevibacterium</taxon>
    </lineage>
</organism>
<feature type="compositionally biased region" description="Pro residues" evidence="1">
    <location>
        <begin position="31"/>
        <end position="50"/>
    </location>
</feature>
<proteinExistence type="predicted"/>
<keyword evidence="3" id="KW-1185">Reference proteome</keyword>
<dbReference type="Proteomes" id="UP001165679">
    <property type="component" value="Unassembled WGS sequence"/>
</dbReference>
<dbReference type="AlphaFoldDB" id="A0AA41YSG7"/>
<feature type="compositionally biased region" description="Basic residues" evidence="1">
    <location>
        <begin position="56"/>
        <end position="65"/>
    </location>
</feature>
<protein>
    <submittedName>
        <fullName evidence="2">Uncharacterized protein</fullName>
    </submittedName>
</protein>
<dbReference type="EMBL" id="JAPDNT010000039">
    <property type="protein sequence ID" value="MCW3477493.1"/>
    <property type="molecule type" value="Genomic_DNA"/>
</dbReference>
<sequence>MMVQPAEGSARHRRRPVTALFAVAVALTACVPPPPPPHASPAAPPPPQAIPPKHVAAQHKVHRTPPTRAATQVKPICPPTDSTGLSAAQKEHLFQRFDTWQVAHQDGPDPREAHDLPPADDSGAPQACRAAP</sequence>
<reference evidence="2" key="1">
    <citation type="submission" date="2022-09" db="EMBL/GenBank/DDBJ databases">
        <title>Rhodovastum sp. nov. RN2-1 isolated from soil in Seongnam, South Korea.</title>
        <authorList>
            <person name="Le N.T."/>
        </authorList>
    </citation>
    <scope>NUCLEOTIDE SEQUENCE</scope>
    <source>
        <strain evidence="2">RN2-1</strain>
    </source>
</reference>
<feature type="region of interest" description="Disordered" evidence="1">
    <location>
        <begin position="30"/>
        <end position="132"/>
    </location>
</feature>
<accession>A0AA41YSG7</accession>
<gene>
    <name evidence="2" type="ORF">OL599_23285</name>
</gene>
<dbReference type="RefSeq" id="WP_264716442.1">
    <property type="nucleotide sequence ID" value="NZ_JAPDNT010000039.1"/>
</dbReference>